<reference evidence="8 9" key="1">
    <citation type="submission" date="2024-09" db="EMBL/GenBank/DDBJ databases">
        <title>Itraconazole resistance in Madurella fahalii resulting from another homologue of gene encoding cytochrome P450 14-alpha sterol demethylase (CYP51).</title>
        <authorList>
            <person name="Yoshioka I."/>
            <person name="Fahal A.H."/>
            <person name="Kaneko S."/>
            <person name="Yaguchi T."/>
        </authorList>
    </citation>
    <scope>NUCLEOTIDE SEQUENCE [LARGE SCALE GENOMIC DNA]</scope>
    <source>
        <strain evidence="8 9">IFM 68171</strain>
    </source>
</reference>
<evidence type="ECO:0000313" key="9">
    <source>
        <dbReference type="Proteomes" id="UP001628179"/>
    </source>
</evidence>
<keyword evidence="2" id="KW-0805">Transcription regulation</keyword>
<keyword evidence="4" id="KW-0804">Transcription</keyword>
<feature type="compositionally biased region" description="Low complexity" evidence="6">
    <location>
        <begin position="89"/>
        <end position="106"/>
    </location>
</feature>
<protein>
    <recommendedName>
        <fullName evidence="7">Zn(2)-C6 fungal-type domain-containing protein</fullName>
    </recommendedName>
</protein>
<evidence type="ECO:0000256" key="4">
    <source>
        <dbReference type="ARBA" id="ARBA00023163"/>
    </source>
</evidence>
<keyword evidence="9" id="KW-1185">Reference proteome</keyword>
<dbReference type="InterPro" id="IPR001138">
    <property type="entry name" value="Zn2Cys6_DnaBD"/>
</dbReference>
<evidence type="ECO:0000256" key="5">
    <source>
        <dbReference type="ARBA" id="ARBA00023242"/>
    </source>
</evidence>
<dbReference type="PANTHER" id="PTHR31845:SF32">
    <property type="entry name" value="MISCELLANEOUS ZN(II)2CYS6 TRANSCRIPTION FACTOR (EUROFUNG)-RELATED"/>
    <property type="match status" value="1"/>
</dbReference>
<evidence type="ECO:0000256" key="6">
    <source>
        <dbReference type="SAM" id="MobiDB-lite"/>
    </source>
</evidence>
<feature type="region of interest" description="Disordered" evidence="6">
    <location>
        <begin position="88"/>
        <end position="125"/>
    </location>
</feature>
<proteinExistence type="predicted"/>
<evidence type="ECO:0000313" key="8">
    <source>
        <dbReference type="EMBL" id="GAB1311438.1"/>
    </source>
</evidence>
<accession>A0ABQ0G102</accession>
<dbReference type="RefSeq" id="XP_070913171.1">
    <property type="nucleotide sequence ID" value="XM_071057070.1"/>
</dbReference>
<evidence type="ECO:0000256" key="1">
    <source>
        <dbReference type="ARBA" id="ARBA00004123"/>
    </source>
</evidence>
<dbReference type="PROSITE" id="PS00463">
    <property type="entry name" value="ZN2_CY6_FUNGAL_1"/>
    <property type="match status" value="1"/>
</dbReference>
<keyword evidence="3" id="KW-0238">DNA-binding</keyword>
<sequence length="642" mass="70585">MQALGSESEFTNPAPYGQACTNCSRAKCKCMRRPSGGACERCVRRGRDCKSPAGSRLKQAGKKAHSRTRELEAKLDSLVSLLQSSTLPTTISSNTSSASNAESSATGRPQDAASDKTLNSSQSVASNTSLTAGTHACLPTTAAPAAPAAPAASAHQHASHCFPASMAPSDNPEDMSEPEAEECLRIFRASLNHFPFVYIPASMTAARMRQDRPVLWLCILGMATKSASRQKALGAKIRSVFAEKLIVQHERSLDVLLGLLAYMGWANCHLGPHNLFLTIFSHLISGVVQDLGLDRAPRRPDEYHPLSCLRGQGYMLRFPTNVARTMEMRRAVLAAYLITSEVSTFRACCFGRMVDALSWTPQMDEDVKVLEAAQEAPLDDILIAMARLKLIANEARMQQYPHLQPSEQLRVLQTFQVKALQSQTEELKRLLPASIQNNDLVQLNLLDTELGIYSIGLSQAPSESLGSDGWRLAMLSGCLGTARSWVDIFLRIEPAHYVFFSFFIWSQLSHVLTCLYRLTVLEEPGWDRAVVREAIDLAQLIDEIASRFNRVPAEAGLINDLLDGTDIMRNAAISIRSIRAAWEPKIAPERAGTAAPTTENIDASMMDPSWSPGFLNNLGWMSDMFMSWEPIITGDREEDVRN</sequence>
<evidence type="ECO:0000256" key="2">
    <source>
        <dbReference type="ARBA" id="ARBA00023015"/>
    </source>
</evidence>
<dbReference type="EMBL" id="BAAFSV010000001">
    <property type="protein sequence ID" value="GAB1311438.1"/>
    <property type="molecule type" value="Genomic_DNA"/>
</dbReference>
<dbReference type="InterPro" id="IPR051089">
    <property type="entry name" value="prtT"/>
</dbReference>
<evidence type="ECO:0000259" key="7">
    <source>
        <dbReference type="PROSITE" id="PS00463"/>
    </source>
</evidence>
<gene>
    <name evidence="8" type="ORF">MFIFM68171_01648</name>
</gene>
<feature type="compositionally biased region" description="Polar residues" evidence="6">
    <location>
        <begin position="116"/>
        <end position="125"/>
    </location>
</feature>
<dbReference type="Proteomes" id="UP001628179">
    <property type="component" value="Unassembled WGS sequence"/>
</dbReference>
<feature type="region of interest" description="Disordered" evidence="6">
    <location>
        <begin position="47"/>
        <end position="69"/>
    </location>
</feature>
<dbReference type="InterPro" id="IPR036864">
    <property type="entry name" value="Zn2-C6_fun-type_DNA-bd_sf"/>
</dbReference>
<feature type="domain" description="Zn(2)-C6 fungal-type" evidence="7">
    <location>
        <begin position="19"/>
        <end position="49"/>
    </location>
</feature>
<comment type="caution">
    <text evidence="8">The sequence shown here is derived from an EMBL/GenBank/DDBJ whole genome shotgun (WGS) entry which is preliminary data.</text>
</comment>
<evidence type="ECO:0000256" key="3">
    <source>
        <dbReference type="ARBA" id="ARBA00023125"/>
    </source>
</evidence>
<organism evidence="8 9">
    <name type="scientific">Madurella fahalii</name>
    <dbReference type="NCBI Taxonomy" id="1157608"/>
    <lineage>
        <taxon>Eukaryota</taxon>
        <taxon>Fungi</taxon>
        <taxon>Dikarya</taxon>
        <taxon>Ascomycota</taxon>
        <taxon>Pezizomycotina</taxon>
        <taxon>Sordariomycetes</taxon>
        <taxon>Sordariomycetidae</taxon>
        <taxon>Sordariales</taxon>
        <taxon>Sordariales incertae sedis</taxon>
        <taxon>Madurella</taxon>
    </lineage>
</organism>
<dbReference type="Gene3D" id="4.10.240.10">
    <property type="entry name" value="Zn(2)-C6 fungal-type DNA-binding domain"/>
    <property type="match status" value="1"/>
</dbReference>
<name>A0ABQ0G102_9PEZI</name>
<comment type="subcellular location">
    <subcellularLocation>
        <location evidence="1">Nucleus</location>
    </subcellularLocation>
</comment>
<dbReference type="GeneID" id="98172393"/>
<keyword evidence="5" id="KW-0539">Nucleus</keyword>
<dbReference type="PANTHER" id="PTHR31845">
    <property type="entry name" value="FINGER DOMAIN PROTEIN, PUTATIVE-RELATED"/>
    <property type="match status" value="1"/>
</dbReference>